<dbReference type="InterPro" id="IPR048054">
    <property type="entry name" value="PecA_C"/>
</dbReference>
<sequence>MTFSLQWGAPRSGCFGHGGCSDHARLGWRAPDRWRPVGGIASIAGAVLAGMTVCGAAKAGPLGVADRVDAQVRTAEIPMYGQPRKPAANLLMVSVGNGPPARVLLDTGSTGLRILASQIGPAVERTDRQTYDEYGDGTILRGYVGRARIAFPEADHPVATAEPIDIEVITEVSCKQGAGRCPGLSGDRVGIMGVAFHARDTVFNPLAQLPGNLGQGFIVDLLGDRPHLRVGLTPEHLRDYVFWPMRALPSRGPTAPPAWDSASVNACYRVDDYDAGCYPVIFDTGADSMHFEMPAVDRGWLGRGGHLHHGRQVAMRIGDRLAWRFVNGPMAPVKAKHERRSNSGLAFFRHFRVAFDSQNGRLGLWQAGHDR</sequence>
<dbReference type="SUPFAM" id="SSF50630">
    <property type="entry name" value="Acid proteases"/>
    <property type="match status" value="1"/>
</dbReference>
<feature type="domain" description="PE cleavage protein A C-terminal" evidence="1">
    <location>
        <begin position="88"/>
        <end position="232"/>
    </location>
</feature>
<evidence type="ECO:0000259" key="1">
    <source>
        <dbReference type="Pfam" id="PF20729"/>
    </source>
</evidence>
<organism evidence="2 3">
    <name type="scientific">Chitinasiproducens palmae</name>
    <dbReference type="NCBI Taxonomy" id="1770053"/>
    <lineage>
        <taxon>Bacteria</taxon>
        <taxon>Pseudomonadati</taxon>
        <taxon>Pseudomonadota</taxon>
        <taxon>Betaproteobacteria</taxon>
        <taxon>Burkholderiales</taxon>
        <taxon>Burkholderiaceae</taxon>
        <taxon>Chitinasiproducens</taxon>
    </lineage>
</organism>
<gene>
    <name evidence="2" type="ORF">SAMN05216551_103291</name>
</gene>
<dbReference type="RefSeq" id="WP_091906506.1">
    <property type="nucleotide sequence ID" value="NZ_FNLO01000003.1"/>
</dbReference>
<evidence type="ECO:0000313" key="3">
    <source>
        <dbReference type="Proteomes" id="UP000243719"/>
    </source>
</evidence>
<dbReference type="InterPro" id="IPR021109">
    <property type="entry name" value="Peptidase_aspartic_dom_sf"/>
</dbReference>
<dbReference type="GO" id="GO:0004190">
    <property type="term" value="F:aspartic-type endopeptidase activity"/>
    <property type="evidence" value="ECO:0007669"/>
    <property type="project" value="InterPro"/>
</dbReference>
<dbReference type="STRING" id="1770053.SAMN05216551_103291"/>
<dbReference type="AlphaFoldDB" id="A0A1H2PMG2"/>
<keyword evidence="3" id="KW-1185">Reference proteome</keyword>
<dbReference type="Gene3D" id="2.40.70.10">
    <property type="entry name" value="Acid Proteases"/>
    <property type="match status" value="1"/>
</dbReference>
<proteinExistence type="predicted"/>
<accession>A0A1H2PMG2</accession>
<dbReference type="OrthoDB" id="9061054at2"/>
<name>A0A1H2PMG2_9BURK</name>
<protein>
    <recommendedName>
        <fullName evidence="1">PE cleavage protein A C-terminal domain-containing protein</fullName>
    </recommendedName>
</protein>
<evidence type="ECO:0000313" key="2">
    <source>
        <dbReference type="EMBL" id="SDV47778.1"/>
    </source>
</evidence>
<reference evidence="3" key="1">
    <citation type="submission" date="2016-09" db="EMBL/GenBank/DDBJ databases">
        <authorList>
            <person name="Varghese N."/>
            <person name="Submissions S."/>
        </authorList>
    </citation>
    <scope>NUCLEOTIDE SEQUENCE [LARGE SCALE GENOMIC DNA]</scope>
    <source>
        <strain evidence="3">JS23</strain>
    </source>
</reference>
<dbReference type="Pfam" id="PF20729">
    <property type="entry name" value="PE-PGRS_C"/>
    <property type="match status" value="1"/>
</dbReference>
<dbReference type="Proteomes" id="UP000243719">
    <property type="component" value="Unassembled WGS sequence"/>
</dbReference>
<dbReference type="EMBL" id="FNLO01000003">
    <property type="protein sequence ID" value="SDV47778.1"/>
    <property type="molecule type" value="Genomic_DNA"/>
</dbReference>